<evidence type="ECO:0000256" key="8">
    <source>
        <dbReference type="SAM" id="SignalP"/>
    </source>
</evidence>
<protein>
    <submittedName>
        <fullName evidence="10">Lysosomal Pro-X carboxypeptidase</fullName>
    </submittedName>
</protein>
<proteinExistence type="inferred from homology"/>
<keyword evidence="6" id="KW-0325">Glycoprotein</keyword>
<feature type="transmembrane region" description="Helical" evidence="7">
    <location>
        <begin position="610"/>
        <end position="631"/>
    </location>
</feature>
<reference evidence="10" key="2">
    <citation type="submission" date="2020-10" db="UniProtKB">
        <authorList>
            <consortium name="WormBaseParasite"/>
        </authorList>
    </citation>
    <scope>IDENTIFICATION</scope>
</reference>
<dbReference type="Proteomes" id="UP000492821">
    <property type="component" value="Unassembled WGS sequence"/>
</dbReference>
<dbReference type="SUPFAM" id="SSF53474">
    <property type="entry name" value="alpha/beta-Hydrolases"/>
    <property type="match status" value="2"/>
</dbReference>
<feature type="chain" id="PRO_5028848635" evidence="8">
    <location>
        <begin position="17"/>
        <end position="632"/>
    </location>
</feature>
<keyword evidence="2" id="KW-0645">Protease</keyword>
<evidence type="ECO:0000256" key="7">
    <source>
        <dbReference type="SAM" id="Phobius"/>
    </source>
</evidence>
<comment type="similarity">
    <text evidence="1">Belongs to the peptidase S28 family.</text>
</comment>
<organism evidence="9 10">
    <name type="scientific">Panagrellus redivivus</name>
    <name type="common">Microworm</name>
    <dbReference type="NCBI Taxonomy" id="6233"/>
    <lineage>
        <taxon>Eukaryota</taxon>
        <taxon>Metazoa</taxon>
        <taxon>Ecdysozoa</taxon>
        <taxon>Nematoda</taxon>
        <taxon>Chromadorea</taxon>
        <taxon>Rhabditida</taxon>
        <taxon>Tylenchina</taxon>
        <taxon>Panagrolaimomorpha</taxon>
        <taxon>Panagrolaimoidea</taxon>
        <taxon>Panagrolaimidae</taxon>
        <taxon>Panagrellus</taxon>
    </lineage>
</organism>
<keyword evidence="7" id="KW-0812">Transmembrane</keyword>
<dbReference type="WBParaSite" id="Pan_g15306.t1">
    <property type="protein sequence ID" value="Pan_g15306.t1"/>
    <property type="gene ID" value="Pan_g15306"/>
</dbReference>
<keyword evidence="9" id="KW-1185">Reference proteome</keyword>
<dbReference type="Gene3D" id="1.20.120.980">
    <property type="entry name" value="Serine carboxypeptidase S28, SKS domain"/>
    <property type="match status" value="1"/>
</dbReference>
<keyword evidence="7" id="KW-0472">Membrane</keyword>
<reference evidence="9" key="1">
    <citation type="journal article" date="2013" name="Genetics">
        <title>The draft genome and transcriptome of Panagrellus redivivus are shaped by the harsh demands of a free-living lifestyle.</title>
        <authorList>
            <person name="Srinivasan J."/>
            <person name="Dillman A.R."/>
            <person name="Macchietto M.G."/>
            <person name="Heikkinen L."/>
            <person name="Lakso M."/>
            <person name="Fracchia K.M."/>
            <person name="Antoshechkin I."/>
            <person name="Mortazavi A."/>
            <person name="Wong G."/>
            <person name="Sternberg P.W."/>
        </authorList>
    </citation>
    <scope>NUCLEOTIDE SEQUENCE [LARGE SCALE GENOMIC DNA]</scope>
    <source>
        <strain evidence="9">MT8872</strain>
    </source>
</reference>
<keyword evidence="3 8" id="KW-0732">Signal</keyword>
<evidence type="ECO:0000256" key="4">
    <source>
        <dbReference type="ARBA" id="ARBA00022801"/>
    </source>
</evidence>
<evidence type="ECO:0000256" key="2">
    <source>
        <dbReference type="ARBA" id="ARBA00022670"/>
    </source>
</evidence>
<dbReference type="PANTHER" id="PTHR11010">
    <property type="entry name" value="PROTEASE S28 PRO-X CARBOXYPEPTIDASE-RELATED"/>
    <property type="match status" value="1"/>
</dbReference>
<evidence type="ECO:0000256" key="3">
    <source>
        <dbReference type="ARBA" id="ARBA00022729"/>
    </source>
</evidence>
<evidence type="ECO:0000313" key="10">
    <source>
        <dbReference type="WBParaSite" id="Pan_g15306.t1"/>
    </source>
</evidence>
<dbReference type="Gene3D" id="3.40.50.1820">
    <property type="entry name" value="alpha/beta hydrolase"/>
    <property type="match status" value="1"/>
</dbReference>
<keyword evidence="5" id="KW-0720">Serine protease</keyword>
<feature type="signal peptide" evidence="8">
    <location>
        <begin position="1"/>
        <end position="16"/>
    </location>
</feature>
<evidence type="ECO:0000313" key="9">
    <source>
        <dbReference type="Proteomes" id="UP000492821"/>
    </source>
</evidence>
<dbReference type="GO" id="GO:0006508">
    <property type="term" value="P:proteolysis"/>
    <property type="evidence" value="ECO:0007669"/>
    <property type="project" value="UniProtKB-KW"/>
</dbReference>
<accession>A0A7E4V128</accession>
<keyword evidence="4" id="KW-0378">Hydrolase</keyword>
<dbReference type="PANTHER" id="PTHR11010:SF104">
    <property type="entry name" value="SERINE PROTEASE PCP-1-RELATED"/>
    <property type="match status" value="1"/>
</dbReference>
<dbReference type="InterPro" id="IPR029058">
    <property type="entry name" value="AB_hydrolase_fold"/>
</dbReference>
<dbReference type="InterPro" id="IPR042269">
    <property type="entry name" value="Ser_carbopepase_S28_SKS"/>
</dbReference>
<keyword evidence="7" id="KW-1133">Transmembrane helix</keyword>
<name>A0A7E4V128_PANRE</name>
<dbReference type="InterPro" id="IPR008758">
    <property type="entry name" value="Peptidase_S28"/>
</dbReference>
<dbReference type="FunFam" id="1.20.120.980:FF:000007">
    <property type="entry name" value="Predicted protein"/>
    <property type="match status" value="1"/>
</dbReference>
<dbReference type="GO" id="GO:0070008">
    <property type="term" value="F:serine-type exopeptidase activity"/>
    <property type="evidence" value="ECO:0007669"/>
    <property type="project" value="InterPro"/>
</dbReference>
<dbReference type="GO" id="GO:0008239">
    <property type="term" value="F:dipeptidyl-peptidase activity"/>
    <property type="evidence" value="ECO:0007669"/>
    <property type="project" value="TreeGrafter"/>
</dbReference>
<dbReference type="Pfam" id="PF05577">
    <property type="entry name" value="Peptidase_S28"/>
    <property type="match status" value="1"/>
</dbReference>
<evidence type="ECO:0000256" key="6">
    <source>
        <dbReference type="ARBA" id="ARBA00023180"/>
    </source>
</evidence>
<evidence type="ECO:0000256" key="5">
    <source>
        <dbReference type="ARBA" id="ARBA00022825"/>
    </source>
</evidence>
<dbReference type="AlphaFoldDB" id="A0A7E4V128"/>
<evidence type="ECO:0000256" key="1">
    <source>
        <dbReference type="ARBA" id="ARBA00011079"/>
    </source>
</evidence>
<sequence>MLRLAVVLVCFGAAIAGRGHLRDPHRHSDSFVVSEAANDPTYKYKTDWTEPIFPVDHFSYTRTETFKLKYLHNEDSYQPGGPIFFYAGNEGAIEGFATNTGIMFDLAPQFNASIVFAEHRYYGESMPFPNNASWAKISELGYLTSEQALADYAMFLPYYKEKYSFPNDTKVIVFGGSYGGMLATWFRLKYPTLTVGAWASSAPAIYFNGGGIDVGAFDAVVKRTYLSSGCDSETIDTAFQTITKLGQTVEGVEKLNTIFRIDENTVIGLPGDNYTATDLKLYIQQGFEYMAMTDYPYPTNFLEDMPGFPVKQACERLEPAVNTTDNDLLLYSLLDAVNVYYNYSGEVQTTCFDISKCYPSTIPLSGNPDGWDFQECTEVIIAMCALGPPNDFFDSICNATTFIDWQSNYCNKIYGTVGWNKDFIRLNAIRDMYGWDFTSASNIIFTNGILDPWSSAGVNENTPGISNANNRGIYNYRIASSAHHLDMRQPNTCDPPSVINLRFQVVEIFKCWLNPTSTACPFAQTELPEVLTSFNPQNCSYIFGQYPWGESIPTIPTTTPIQTTTHSVAAGTSIVPDTSTSIGMEAGTSVVTETANTPITYTIETTTHNAVAGTTIANLLAFCFAAFLAFVA</sequence>